<evidence type="ECO:0000313" key="1">
    <source>
        <dbReference type="EMBL" id="CEM02674.1"/>
    </source>
</evidence>
<dbReference type="GO" id="GO:0005737">
    <property type="term" value="C:cytoplasm"/>
    <property type="evidence" value="ECO:0007669"/>
    <property type="project" value="TreeGrafter"/>
</dbReference>
<sequence length="386" mass="43480">MLNTKDALLKGLQQDHLKGKALLEQFQQLREANKDDYVAFEAVFVELRQLLHQEAALLSSLASKAQQSLDSCLQQGPGPTERAIFRGLTRQQVDEYVSHRECCDLVEKDLQLKGRLVNELSYSSTADEIARSAVIWDSSSTWNAAIAAHLRAHPEDRGRPSEDLPDPMLFDADLTEEGWEQAFSAAGPLFVYGASKPDLIVSSPFTRTLITLQCALKAMEGEWDLPPPVVVQPDLRERLTASCDIGRPLHELKKALHLANPQILLALEASACHFSNPECWWADMAQEGSSGPPLTEELVRRQGGVRVEQRETMQATVERMWRFLEWLGGREEEWVVLICHGDIIHIMTDEHFGNCQHDTYEYAELCRTVKYKRGQFAEADEAVRGS</sequence>
<dbReference type="InParanoid" id="A0A0G4EX56"/>
<evidence type="ECO:0000313" key="2">
    <source>
        <dbReference type="Proteomes" id="UP000041254"/>
    </source>
</evidence>
<dbReference type="EMBL" id="CDMY01000332">
    <property type="protein sequence ID" value="CEM02674.1"/>
    <property type="molecule type" value="Genomic_DNA"/>
</dbReference>
<dbReference type="VEuPathDB" id="CryptoDB:Vbra_8406"/>
<name>A0A0G4EX56_VITBC</name>
<gene>
    <name evidence="1" type="ORF">Vbra_8406</name>
</gene>
<dbReference type="InterPro" id="IPR029033">
    <property type="entry name" value="His_PPase_superfam"/>
</dbReference>
<dbReference type="Gene3D" id="3.40.50.1240">
    <property type="entry name" value="Phosphoglycerate mutase-like"/>
    <property type="match status" value="1"/>
</dbReference>
<dbReference type="InterPro" id="IPR013078">
    <property type="entry name" value="His_Pase_superF_clade-1"/>
</dbReference>
<dbReference type="AlphaFoldDB" id="A0A0G4EX56"/>
<dbReference type="CDD" id="cd07067">
    <property type="entry name" value="HP_PGM_like"/>
    <property type="match status" value="1"/>
</dbReference>
<dbReference type="PANTHER" id="PTHR48100">
    <property type="entry name" value="BROAD-SPECIFICITY PHOSPHATASE YOR283W-RELATED"/>
    <property type="match status" value="1"/>
</dbReference>
<accession>A0A0G4EX56</accession>
<dbReference type="PANTHER" id="PTHR48100:SF57">
    <property type="entry name" value="PHOSPHOGLYCERATE MUTASE"/>
    <property type="match status" value="1"/>
</dbReference>
<dbReference type="Proteomes" id="UP000041254">
    <property type="component" value="Unassembled WGS sequence"/>
</dbReference>
<keyword evidence="2" id="KW-1185">Reference proteome</keyword>
<reference evidence="1 2" key="1">
    <citation type="submission" date="2014-11" db="EMBL/GenBank/DDBJ databases">
        <authorList>
            <person name="Zhu J."/>
            <person name="Qi W."/>
            <person name="Song R."/>
        </authorList>
    </citation>
    <scope>NUCLEOTIDE SEQUENCE [LARGE SCALE GENOMIC DNA]</scope>
</reference>
<protein>
    <submittedName>
        <fullName evidence="1">Uncharacterized protein</fullName>
    </submittedName>
</protein>
<organism evidence="1 2">
    <name type="scientific">Vitrella brassicaformis (strain CCMP3155)</name>
    <dbReference type="NCBI Taxonomy" id="1169540"/>
    <lineage>
        <taxon>Eukaryota</taxon>
        <taxon>Sar</taxon>
        <taxon>Alveolata</taxon>
        <taxon>Colpodellida</taxon>
        <taxon>Vitrellaceae</taxon>
        <taxon>Vitrella</taxon>
    </lineage>
</organism>
<dbReference type="OrthoDB" id="284247at2759"/>
<dbReference type="Pfam" id="PF00300">
    <property type="entry name" value="His_Phos_1"/>
    <property type="match status" value="1"/>
</dbReference>
<proteinExistence type="predicted"/>
<dbReference type="GO" id="GO:0016791">
    <property type="term" value="F:phosphatase activity"/>
    <property type="evidence" value="ECO:0007669"/>
    <property type="project" value="TreeGrafter"/>
</dbReference>
<dbReference type="InterPro" id="IPR050275">
    <property type="entry name" value="PGM_Phosphatase"/>
</dbReference>
<dbReference type="SUPFAM" id="SSF53254">
    <property type="entry name" value="Phosphoglycerate mutase-like"/>
    <property type="match status" value="1"/>
</dbReference>